<protein>
    <recommendedName>
        <fullName evidence="3">Class I SAM-dependent methyltransferase</fullName>
    </recommendedName>
</protein>
<gene>
    <name evidence="1" type="ORF">H8B22_04115</name>
</gene>
<name>A0A7H0FZF0_9GAMM</name>
<dbReference type="KEGG" id="lsx:H8B22_04115"/>
<dbReference type="EMBL" id="CP060820">
    <property type="protein sequence ID" value="QNP41416.1"/>
    <property type="molecule type" value="Genomic_DNA"/>
</dbReference>
<organism evidence="1 2">
    <name type="scientific">Agrilutibacter terrestris</name>
    <dbReference type="NCBI Taxonomy" id="2865112"/>
    <lineage>
        <taxon>Bacteria</taxon>
        <taxon>Pseudomonadati</taxon>
        <taxon>Pseudomonadota</taxon>
        <taxon>Gammaproteobacteria</taxon>
        <taxon>Lysobacterales</taxon>
        <taxon>Lysobacteraceae</taxon>
        <taxon>Agrilutibacter</taxon>
    </lineage>
</organism>
<proteinExistence type="predicted"/>
<dbReference type="SUPFAM" id="SSF53335">
    <property type="entry name" value="S-adenosyl-L-methionine-dependent methyltransferases"/>
    <property type="match status" value="1"/>
</dbReference>
<reference evidence="1 2" key="1">
    <citation type="submission" date="2020-08" db="EMBL/GenBank/DDBJ databases">
        <title>Lysobacter sp. II4 sp. nov., isolated from soil.</title>
        <authorList>
            <person name="Woo C.Y."/>
            <person name="Kim J."/>
        </authorList>
    </citation>
    <scope>NUCLEOTIDE SEQUENCE [LARGE SCALE GENOMIC DNA]</scope>
    <source>
        <strain evidence="1 2">II4</strain>
    </source>
</reference>
<dbReference type="Proteomes" id="UP000516018">
    <property type="component" value="Chromosome"/>
</dbReference>
<dbReference type="Gene3D" id="3.40.50.150">
    <property type="entry name" value="Vaccinia Virus protein VP39"/>
    <property type="match status" value="1"/>
</dbReference>
<dbReference type="AlphaFoldDB" id="A0A7H0FZF0"/>
<evidence type="ECO:0008006" key="3">
    <source>
        <dbReference type="Google" id="ProtNLM"/>
    </source>
</evidence>
<evidence type="ECO:0000313" key="2">
    <source>
        <dbReference type="Proteomes" id="UP000516018"/>
    </source>
</evidence>
<dbReference type="RefSeq" id="WP_187712852.1">
    <property type="nucleotide sequence ID" value="NZ_CP060820.1"/>
</dbReference>
<sequence length="240" mass="26417">MNLGYADIFAQRGHDYHAAMSCQPQARRREFEALFSATPVQAGQRVLDVPAGGGYLQRYLPCETELCSLELTSGFGTDLPQYDPARTWTHGRFEHAVCLAALHHIEDQDAFLRGLLDRLTPDGTLHLADVRHGSGIAGFLDGFVGRHNLTGHAGRYLRLDHARFAALGRVSRLEEIECPWHFASLDALAGFCSRLFGLVDCPGSLLLDALSDSVGIERHGAQVSLRWRLLYVDLHPAATG</sequence>
<accession>A0A7H0FZF0</accession>
<dbReference type="InterPro" id="IPR029063">
    <property type="entry name" value="SAM-dependent_MTases_sf"/>
</dbReference>
<keyword evidence="2" id="KW-1185">Reference proteome</keyword>
<evidence type="ECO:0000313" key="1">
    <source>
        <dbReference type="EMBL" id="QNP41416.1"/>
    </source>
</evidence>